<protein>
    <submittedName>
        <fullName evidence="1">Uncharacterized protein</fullName>
    </submittedName>
</protein>
<gene>
    <name evidence="1" type="ORF">L1987_31948</name>
</gene>
<dbReference type="Proteomes" id="UP001056120">
    <property type="component" value="Linkage Group LG10"/>
</dbReference>
<sequence>MEPLPGNLRPLMAKIPPTLKIPSTTIATTITFHRCYYSPSTACNTRNTISTPTGILLLKPSSAPREHPPTHNHFQLHREHPSYKHFISFESSALVPQYAGSISRRLRVTKEGCWNPNLAIISTDQRLSRFCSLIIPKPKITCKLQNQVSAW</sequence>
<comment type="caution">
    <text evidence="1">The sequence shown here is derived from an EMBL/GenBank/DDBJ whole genome shotgun (WGS) entry which is preliminary data.</text>
</comment>
<evidence type="ECO:0000313" key="2">
    <source>
        <dbReference type="Proteomes" id="UP001056120"/>
    </source>
</evidence>
<name>A0ACB9I8I3_9ASTR</name>
<proteinExistence type="predicted"/>
<reference evidence="1 2" key="2">
    <citation type="journal article" date="2022" name="Mol. Ecol. Resour.">
        <title>The genomes of chicory, endive, great burdock and yacon provide insights into Asteraceae paleo-polyploidization history and plant inulin production.</title>
        <authorList>
            <person name="Fan W."/>
            <person name="Wang S."/>
            <person name="Wang H."/>
            <person name="Wang A."/>
            <person name="Jiang F."/>
            <person name="Liu H."/>
            <person name="Zhao H."/>
            <person name="Xu D."/>
            <person name="Zhang Y."/>
        </authorList>
    </citation>
    <scope>NUCLEOTIDE SEQUENCE [LARGE SCALE GENOMIC DNA]</scope>
    <source>
        <strain evidence="2">cv. Yunnan</strain>
        <tissue evidence="1">Leaves</tissue>
    </source>
</reference>
<keyword evidence="2" id="KW-1185">Reference proteome</keyword>
<organism evidence="1 2">
    <name type="scientific">Smallanthus sonchifolius</name>
    <dbReference type="NCBI Taxonomy" id="185202"/>
    <lineage>
        <taxon>Eukaryota</taxon>
        <taxon>Viridiplantae</taxon>
        <taxon>Streptophyta</taxon>
        <taxon>Embryophyta</taxon>
        <taxon>Tracheophyta</taxon>
        <taxon>Spermatophyta</taxon>
        <taxon>Magnoliopsida</taxon>
        <taxon>eudicotyledons</taxon>
        <taxon>Gunneridae</taxon>
        <taxon>Pentapetalae</taxon>
        <taxon>asterids</taxon>
        <taxon>campanulids</taxon>
        <taxon>Asterales</taxon>
        <taxon>Asteraceae</taxon>
        <taxon>Asteroideae</taxon>
        <taxon>Heliantheae alliance</taxon>
        <taxon>Millerieae</taxon>
        <taxon>Smallanthus</taxon>
    </lineage>
</organism>
<reference evidence="2" key="1">
    <citation type="journal article" date="2022" name="Mol. Ecol. Resour.">
        <title>The genomes of chicory, endive, great burdock and yacon provide insights into Asteraceae palaeo-polyploidization history and plant inulin production.</title>
        <authorList>
            <person name="Fan W."/>
            <person name="Wang S."/>
            <person name="Wang H."/>
            <person name="Wang A."/>
            <person name="Jiang F."/>
            <person name="Liu H."/>
            <person name="Zhao H."/>
            <person name="Xu D."/>
            <person name="Zhang Y."/>
        </authorList>
    </citation>
    <scope>NUCLEOTIDE SEQUENCE [LARGE SCALE GENOMIC DNA]</scope>
    <source>
        <strain evidence="2">cv. Yunnan</strain>
    </source>
</reference>
<dbReference type="EMBL" id="CM042027">
    <property type="protein sequence ID" value="KAI3803786.1"/>
    <property type="molecule type" value="Genomic_DNA"/>
</dbReference>
<accession>A0ACB9I8I3</accession>
<evidence type="ECO:0000313" key="1">
    <source>
        <dbReference type="EMBL" id="KAI3803786.1"/>
    </source>
</evidence>